<gene>
    <name evidence="8" type="ORF">CYMTET_12349</name>
</gene>
<evidence type="ECO:0000256" key="3">
    <source>
        <dbReference type="ARBA" id="ARBA00023015"/>
    </source>
</evidence>
<comment type="similarity">
    <text evidence="2">Belongs to the Mediator complex subunit 28 family.</text>
</comment>
<reference evidence="8 9" key="1">
    <citation type="journal article" date="2015" name="Genome Biol. Evol.">
        <title>Comparative Genomics of a Bacterivorous Green Alga Reveals Evolutionary Causalities and Consequences of Phago-Mixotrophic Mode of Nutrition.</title>
        <authorList>
            <person name="Burns J.A."/>
            <person name="Paasch A."/>
            <person name="Narechania A."/>
            <person name="Kim E."/>
        </authorList>
    </citation>
    <scope>NUCLEOTIDE SEQUENCE [LARGE SCALE GENOMIC DNA]</scope>
    <source>
        <strain evidence="8 9">PLY_AMNH</strain>
    </source>
</reference>
<dbReference type="EMBL" id="LGRX02004674">
    <property type="protein sequence ID" value="KAK3279772.1"/>
    <property type="molecule type" value="Genomic_DNA"/>
</dbReference>
<dbReference type="AlphaFoldDB" id="A0AAE0GKG6"/>
<protein>
    <submittedName>
        <fullName evidence="8">Uncharacterized protein</fullName>
    </submittedName>
</protein>
<comment type="subcellular location">
    <subcellularLocation>
        <location evidence="1">Nucleus</location>
    </subcellularLocation>
</comment>
<dbReference type="PANTHER" id="PTHR39117:SF1">
    <property type="entry name" value="MEDIATOR OF RNA POLYMERASE II TRANSCRIPTION SUBUNIT 28"/>
    <property type="match status" value="1"/>
</dbReference>
<evidence type="ECO:0000313" key="9">
    <source>
        <dbReference type="Proteomes" id="UP001190700"/>
    </source>
</evidence>
<comment type="caution">
    <text evidence="8">The sequence shown here is derived from an EMBL/GenBank/DDBJ whole genome shotgun (WGS) entry which is preliminary data.</text>
</comment>
<evidence type="ECO:0000313" key="8">
    <source>
        <dbReference type="EMBL" id="KAK3279772.1"/>
    </source>
</evidence>
<keyword evidence="4 7" id="KW-0175">Coiled coil</keyword>
<keyword evidence="5" id="KW-0804">Transcription</keyword>
<evidence type="ECO:0000256" key="4">
    <source>
        <dbReference type="ARBA" id="ARBA00023054"/>
    </source>
</evidence>
<evidence type="ECO:0000256" key="5">
    <source>
        <dbReference type="ARBA" id="ARBA00023163"/>
    </source>
</evidence>
<dbReference type="InterPro" id="IPR021640">
    <property type="entry name" value="Mediator_Med28"/>
</dbReference>
<dbReference type="Pfam" id="PF11594">
    <property type="entry name" value="Med28"/>
    <property type="match status" value="1"/>
</dbReference>
<dbReference type="PANTHER" id="PTHR39117">
    <property type="entry name" value="MEDIATOR OF RNA POLYMERASE II TRANSCRIPTION SUBUNIT 28"/>
    <property type="match status" value="1"/>
</dbReference>
<dbReference type="InterPro" id="IPR034456">
    <property type="entry name" value="MED28"/>
</dbReference>
<dbReference type="Proteomes" id="UP001190700">
    <property type="component" value="Unassembled WGS sequence"/>
</dbReference>
<keyword evidence="9" id="KW-1185">Reference proteome</keyword>
<keyword evidence="3" id="KW-0805">Transcription regulation</keyword>
<evidence type="ECO:0000256" key="2">
    <source>
        <dbReference type="ARBA" id="ARBA00005571"/>
    </source>
</evidence>
<evidence type="ECO:0000256" key="6">
    <source>
        <dbReference type="ARBA" id="ARBA00023242"/>
    </source>
</evidence>
<evidence type="ECO:0000256" key="7">
    <source>
        <dbReference type="SAM" id="Coils"/>
    </source>
</evidence>
<evidence type="ECO:0000256" key="1">
    <source>
        <dbReference type="ARBA" id="ARBA00004123"/>
    </source>
</evidence>
<dbReference type="GO" id="GO:0016592">
    <property type="term" value="C:mediator complex"/>
    <property type="evidence" value="ECO:0007669"/>
    <property type="project" value="InterPro"/>
</dbReference>
<accession>A0AAE0GKG6</accession>
<feature type="coiled-coil region" evidence="7">
    <location>
        <begin position="60"/>
        <end position="101"/>
    </location>
</feature>
<organism evidence="8 9">
    <name type="scientific">Cymbomonas tetramitiformis</name>
    <dbReference type="NCBI Taxonomy" id="36881"/>
    <lineage>
        <taxon>Eukaryota</taxon>
        <taxon>Viridiplantae</taxon>
        <taxon>Chlorophyta</taxon>
        <taxon>Pyramimonadophyceae</taxon>
        <taxon>Pyramimonadales</taxon>
        <taxon>Pyramimonadaceae</taxon>
        <taxon>Cymbomonas</taxon>
    </lineage>
</organism>
<sequence>MESDFQAALCTIDLKGERAANDEDHACQDVQQRVHSFMTAAKDLELYFNEMKTKSKSSHNDSLRKEISALEAEIKIKDELLATRTKDIAQWQKNLEEAKALHEDQI</sequence>
<proteinExistence type="inferred from homology"/>
<dbReference type="GO" id="GO:0006355">
    <property type="term" value="P:regulation of DNA-templated transcription"/>
    <property type="evidence" value="ECO:0007669"/>
    <property type="project" value="InterPro"/>
</dbReference>
<keyword evidence="6" id="KW-0539">Nucleus</keyword>
<name>A0AAE0GKG6_9CHLO</name>